<evidence type="ECO:0000313" key="1">
    <source>
        <dbReference type="EMBL" id="KAI3802506.1"/>
    </source>
</evidence>
<reference evidence="2" key="1">
    <citation type="journal article" date="2022" name="Mol. Ecol. Resour.">
        <title>The genomes of chicory, endive, great burdock and yacon provide insights into Asteraceae palaeo-polyploidization history and plant inulin production.</title>
        <authorList>
            <person name="Fan W."/>
            <person name="Wang S."/>
            <person name="Wang H."/>
            <person name="Wang A."/>
            <person name="Jiang F."/>
            <person name="Liu H."/>
            <person name="Zhao H."/>
            <person name="Xu D."/>
            <person name="Zhang Y."/>
        </authorList>
    </citation>
    <scope>NUCLEOTIDE SEQUENCE [LARGE SCALE GENOMIC DNA]</scope>
    <source>
        <strain evidence="2">cv. Yunnan</strain>
    </source>
</reference>
<name>A0ACB9I422_9ASTR</name>
<accession>A0ACB9I422</accession>
<dbReference type="Proteomes" id="UP001056120">
    <property type="component" value="Linkage Group LG10"/>
</dbReference>
<evidence type="ECO:0000313" key="2">
    <source>
        <dbReference type="Proteomes" id="UP001056120"/>
    </source>
</evidence>
<gene>
    <name evidence="1" type="ORF">L1987_30639</name>
</gene>
<reference evidence="1 2" key="2">
    <citation type="journal article" date="2022" name="Mol. Ecol. Resour.">
        <title>The genomes of chicory, endive, great burdock and yacon provide insights into Asteraceae paleo-polyploidization history and plant inulin production.</title>
        <authorList>
            <person name="Fan W."/>
            <person name="Wang S."/>
            <person name="Wang H."/>
            <person name="Wang A."/>
            <person name="Jiang F."/>
            <person name="Liu H."/>
            <person name="Zhao H."/>
            <person name="Xu D."/>
            <person name="Zhang Y."/>
        </authorList>
    </citation>
    <scope>NUCLEOTIDE SEQUENCE [LARGE SCALE GENOMIC DNA]</scope>
    <source>
        <strain evidence="2">cv. Yunnan</strain>
        <tissue evidence="1">Leaves</tissue>
    </source>
</reference>
<proteinExistence type="predicted"/>
<organism evidence="1 2">
    <name type="scientific">Smallanthus sonchifolius</name>
    <dbReference type="NCBI Taxonomy" id="185202"/>
    <lineage>
        <taxon>Eukaryota</taxon>
        <taxon>Viridiplantae</taxon>
        <taxon>Streptophyta</taxon>
        <taxon>Embryophyta</taxon>
        <taxon>Tracheophyta</taxon>
        <taxon>Spermatophyta</taxon>
        <taxon>Magnoliopsida</taxon>
        <taxon>eudicotyledons</taxon>
        <taxon>Gunneridae</taxon>
        <taxon>Pentapetalae</taxon>
        <taxon>asterids</taxon>
        <taxon>campanulids</taxon>
        <taxon>Asterales</taxon>
        <taxon>Asteraceae</taxon>
        <taxon>Asteroideae</taxon>
        <taxon>Heliantheae alliance</taxon>
        <taxon>Millerieae</taxon>
        <taxon>Smallanthus</taxon>
    </lineage>
</organism>
<keyword evidence="2" id="KW-1185">Reference proteome</keyword>
<protein>
    <submittedName>
        <fullName evidence="1">Uncharacterized protein</fullName>
    </submittedName>
</protein>
<comment type="caution">
    <text evidence="1">The sequence shown here is derived from an EMBL/GenBank/DDBJ whole genome shotgun (WGS) entry which is preliminary data.</text>
</comment>
<sequence length="161" mass="18710">MGRRGETKGWEKKPPERQWGDRRQERWTRVQSKKWKKGPYRVISFFLANLPEDISGEELWYECCNLGHIVDAFIPKKRDSYKGKFGFVRYANVRDTLKLEKALNGLLIGGLKVNANVARYDKARQRVGGENALEMGHKGDKKQTGDGRGKWEPRTKKMVQK</sequence>
<dbReference type="EMBL" id="CM042027">
    <property type="protein sequence ID" value="KAI3802506.1"/>
    <property type="molecule type" value="Genomic_DNA"/>
</dbReference>